<comment type="caution">
    <text evidence="1">The sequence shown here is derived from an EMBL/GenBank/DDBJ whole genome shotgun (WGS) entry which is preliminary data.</text>
</comment>
<accession>A0A2N5N6T3</accession>
<dbReference type="RefSeq" id="WP_101809185.1">
    <property type="nucleotide sequence ID" value="NZ_NFEZ01000004.1"/>
</dbReference>
<keyword evidence="2" id="KW-1185">Reference proteome</keyword>
<reference evidence="1 2" key="1">
    <citation type="submission" date="2017-05" db="EMBL/GenBank/DDBJ databases">
        <title>Functional genome analysis of Paenibacillus pasadenensis strain R16: insights on endophytic life style and antifungal activity.</title>
        <authorList>
            <person name="Passera A."/>
            <person name="Marcolungo L."/>
            <person name="Casati P."/>
            <person name="Brasca M."/>
            <person name="Quaglino F."/>
            <person name="Delledonne M."/>
        </authorList>
    </citation>
    <scope>NUCLEOTIDE SEQUENCE [LARGE SCALE GENOMIC DNA]</scope>
    <source>
        <strain evidence="1 2">R16</strain>
    </source>
</reference>
<name>A0A2N5N6T3_9BACL</name>
<evidence type="ECO:0000313" key="1">
    <source>
        <dbReference type="EMBL" id="PLT46066.1"/>
    </source>
</evidence>
<dbReference type="AlphaFoldDB" id="A0A2N5N6T3"/>
<dbReference type="Proteomes" id="UP000234789">
    <property type="component" value="Unassembled WGS sequence"/>
</dbReference>
<dbReference type="EMBL" id="NFEZ01000004">
    <property type="protein sequence ID" value="PLT46066.1"/>
    <property type="molecule type" value="Genomic_DNA"/>
</dbReference>
<proteinExistence type="predicted"/>
<organism evidence="1 2">
    <name type="scientific">Paenibacillus pasadenensis</name>
    <dbReference type="NCBI Taxonomy" id="217090"/>
    <lineage>
        <taxon>Bacteria</taxon>
        <taxon>Bacillati</taxon>
        <taxon>Bacillota</taxon>
        <taxon>Bacilli</taxon>
        <taxon>Bacillales</taxon>
        <taxon>Paenibacillaceae</taxon>
        <taxon>Paenibacillus</taxon>
    </lineage>
</organism>
<protein>
    <submittedName>
        <fullName evidence="1">Uncharacterized protein</fullName>
    </submittedName>
</protein>
<evidence type="ECO:0000313" key="2">
    <source>
        <dbReference type="Proteomes" id="UP000234789"/>
    </source>
</evidence>
<gene>
    <name evidence="1" type="ORF">B8V81_4497</name>
</gene>
<sequence length="90" mass="10380">MEWKLIYAEMTRTDEDGFVGKVQFEVPGHKKPYEIALQSKKGKDWAYGLFFLNEAGPEEEIEQVEEELEEDDELYEALIEAARSTYAAEG</sequence>